<organism evidence="1">
    <name type="scientific">Brachypodium distachyon</name>
    <name type="common">Purple false brome</name>
    <name type="synonym">Trachynia distachya</name>
    <dbReference type="NCBI Taxonomy" id="15368"/>
    <lineage>
        <taxon>Eukaryota</taxon>
        <taxon>Viridiplantae</taxon>
        <taxon>Streptophyta</taxon>
        <taxon>Embryophyta</taxon>
        <taxon>Tracheophyta</taxon>
        <taxon>Spermatophyta</taxon>
        <taxon>Magnoliopsida</taxon>
        <taxon>Liliopsida</taxon>
        <taxon>Poales</taxon>
        <taxon>Poaceae</taxon>
        <taxon>BOP clade</taxon>
        <taxon>Pooideae</taxon>
        <taxon>Stipodae</taxon>
        <taxon>Brachypodieae</taxon>
        <taxon>Brachypodium</taxon>
    </lineage>
</organism>
<dbReference type="Gramene" id="PNT75134">
    <property type="protein sequence ID" value="PNT75134"/>
    <property type="gene ID" value="BRADI_1g28041v3"/>
</dbReference>
<protein>
    <submittedName>
        <fullName evidence="1 2">Uncharacterized protein</fullName>
    </submittedName>
</protein>
<proteinExistence type="predicted"/>
<reference evidence="1 2" key="1">
    <citation type="journal article" date="2010" name="Nature">
        <title>Genome sequencing and analysis of the model grass Brachypodium distachyon.</title>
        <authorList>
            <consortium name="International Brachypodium Initiative"/>
        </authorList>
    </citation>
    <scope>NUCLEOTIDE SEQUENCE [LARGE SCALE GENOMIC DNA]</scope>
    <source>
        <strain evidence="1 2">Bd21</strain>
    </source>
</reference>
<name>A0A2K2DLI5_BRADI</name>
<reference evidence="1" key="2">
    <citation type="submission" date="2017-06" db="EMBL/GenBank/DDBJ databases">
        <title>WGS assembly of Brachypodium distachyon.</title>
        <authorList>
            <consortium name="The International Brachypodium Initiative"/>
            <person name="Lucas S."/>
            <person name="Harmon-Smith M."/>
            <person name="Lail K."/>
            <person name="Tice H."/>
            <person name="Grimwood J."/>
            <person name="Bruce D."/>
            <person name="Barry K."/>
            <person name="Shu S."/>
            <person name="Lindquist E."/>
            <person name="Wang M."/>
            <person name="Pitluck S."/>
            <person name="Vogel J.P."/>
            <person name="Garvin D.F."/>
            <person name="Mockler T.C."/>
            <person name="Schmutz J."/>
            <person name="Rokhsar D."/>
            <person name="Bevan M.W."/>
        </authorList>
    </citation>
    <scope>NUCLEOTIDE SEQUENCE</scope>
    <source>
        <strain evidence="1">Bd21</strain>
    </source>
</reference>
<reference evidence="2" key="3">
    <citation type="submission" date="2018-08" db="UniProtKB">
        <authorList>
            <consortium name="EnsemblPlants"/>
        </authorList>
    </citation>
    <scope>IDENTIFICATION</scope>
    <source>
        <strain evidence="2">cv. Bd21</strain>
    </source>
</reference>
<dbReference type="Proteomes" id="UP000008810">
    <property type="component" value="Chromosome 1"/>
</dbReference>
<dbReference type="EnsemblPlants" id="PNT75134">
    <property type="protein sequence ID" value="PNT75134"/>
    <property type="gene ID" value="BRADI_1g28041v3"/>
</dbReference>
<evidence type="ECO:0000313" key="3">
    <source>
        <dbReference type="Proteomes" id="UP000008810"/>
    </source>
</evidence>
<accession>A0A2K2DLI5</accession>
<sequence>MTCMVAHHIETQNPFRVSTAKQHKWKSHRQDIVAHHMHRSPESLQSLDIKSVLFLVALVALREQLQFLCM</sequence>
<gene>
    <name evidence="1" type="ORF">BRADI_1g28041v3</name>
</gene>
<keyword evidence="3" id="KW-1185">Reference proteome</keyword>
<evidence type="ECO:0000313" key="2">
    <source>
        <dbReference type="EnsemblPlants" id="PNT75134"/>
    </source>
</evidence>
<dbReference type="InParanoid" id="A0A2K2DLI5"/>
<evidence type="ECO:0000313" key="1">
    <source>
        <dbReference type="EMBL" id="PNT75134.1"/>
    </source>
</evidence>
<dbReference type="EMBL" id="CM000880">
    <property type="protein sequence ID" value="PNT75134.1"/>
    <property type="molecule type" value="Genomic_DNA"/>
</dbReference>
<dbReference type="AlphaFoldDB" id="A0A2K2DLI5"/>